<dbReference type="AlphaFoldDB" id="A0A0J6IRB7"/>
<dbReference type="EMBL" id="JYLF01000002">
    <property type="protein sequence ID" value="KMN14659.1"/>
    <property type="molecule type" value="Genomic_DNA"/>
</dbReference>
<dbReference type="OrthoDB" id="7002102at2"/>
<protein>
    <submittedName>
        <fullName evidence="1">Uncharacterized protein</fullName>
    </submittedName>
</protein>
<sequence>MNKTEEHIHSTGAFALKPSPEIDARVREFLNQQLAQYEADSQRLFITTVHSAVNPVVTFSQDLNALGNDTLEWGEVQSHDSEVTGCFSEHGRYEETLRVSRPSIREVEGLMQKLLDHAKADWSN</sequence>
<proteinExistence type="predicted"/>
<gene>
    <name evidence="1" type="ORF">TU86_04970</name>
</gene>
<comment type="caution">
    <text evidence="1">The sequence shown here is derived from an EMBL/GenBank/DDBJ whole genome shotgun (WGS) entry which is preliminary data.</text>
</comment>
<organism evidence="1 2">
    <name type="scientific">Pseudomonas weihenstephanensis</name>
    <dbReference type="NCBI Taxonomy" id="1608994"/>
    <lineage>
        <taxon>Bacteria</taxon>
        <taxon>Pseudomonadati</taxon>
        <taxon>Pseudomonadota</taxon>
        <taxon>Gammaproteobacteria</taxon>
        <taxon>Pseudomonadales</taxon>
        <taxon>Pseudomonadaceae</taxon>
        <taxon>Pseudomonas</taxon>
    </lineage>
</organism>
<accession>A0A0J6J5M0</accession>
<dbReference type="RefSeq" id="WP_048363196.1">
    <property type="nucleotide sequence ID" value="NZ_JAAEBV010000006.1"/>
</dbReference>
<evidence type="ECO:0000313" key="1">
    <source>
        <dbReference type="EMBL" id="KMN14659.1"/>
    </source>
</evidence>
<accession>A0A0J6IRB7</accession>
<reference evidence="1 2" key="1">
    <citation type="submission" date="2015-02" db="EMBL/GenBank/DDBJ databases">
        <title>Pseudomonas helleri sp. nov. and Pseudomonas weihenstephanensis sp. nov., isolated from raw cows milk.</title>
        <authorList>
            <person name="von Neubeck M."/>
            <person name="Huptas C."/>
            <person name="Wenning M."/>
            <person name="Scherer S."/>
        </authorList>
    </citation>
    <scope>NUCLEOTIDE SEQUENCE [LARGE SCALE GENOMIC DNA]</scope>
    <source>
        <strain evidence="1 2">DSM 29166</strain>
    </source>
</reference>
<name>A0A0J6IRB7_9PSED</name>
<dbReference type="PATRIC" id="fig|1608994.3.peg.1586"/>
<dbReference type="Proteomes" id="UP000036325">
    <property type="component" value="Unassembled WGS sequence"/>
</dbReference>
<evidence type="ECO:0000313" key="2">
    <source>
        <dbReference type="Proteomes" id="UP000036325"/>
    </source>
</evidence>